<dbReference type="AlphaFoldDB" id="A0A0K2VIC2"/>
<protein>
    <submittedName>
        <fullName evidence="1">Uncharacterized protein</fullName>
    </submittedName>
</protein>
<proteinExistence type="predicted"/>
<evidence type="ECO:0000313" key="1">
    <source>
        <dbReference type="EMBL" id="CDW50199.1"/>
    </source>
</evidence>
<dbReference type="EMBL" id="HACA01032838">
    <property type="protein sequence ID" value="CDW50199.1"/>
    <property type="molecule type" value="Transcribed_RNA"/>
</dbReference>
<organism evidence="1">
    <name type="scientific">Lepeophtheirus salmonis</name>
    <name type="common">Salmon louse</name>
    <name type="synonym">Caligus salmonis</name>
    <dbReference type="NCBI Taxonomy" id="72036"/>
    <lineage>
        <taxon>Eukaryota</taxon>
        <taxon>Metazoa</taxon>
        <taxon>Ecdysozoa</taxon>
        <taxon>Arthropoda</taxon>
        <taxon>Crustacea</taxon>
        <taxon>Multicrustacea</taxon>
        <taxon>Hexanauplia</taxon>
        <taxon>Copepoda</taxon>
        <taxon>Siphonostomatoida</taxon>
        <taxon>Caligidae</taxon>
        <taxon>Lepeophtheirus</taxon>
    </lineage>
</organism>
<sequence>NIWYFKYLPNLPKYGSIIHLLVKSSNKQTSRCSRAINGLSTYSTTFPQRPPPGTQWREPLTSFWQIWLWTWWVWPAPPSWLLLGSVWPTFHYGDRF</sequence>
<feature type="non-terminal residue" evidence="1">
    <location>
        <position position="1"/>
    </location>
</feature>
<reference evidence="1" key="1">
    <citation type="submission" date="2014-05" db="EMBL/GenBank/DDBJ databases">
        <authorList>
            <person name="Chronopoulou M."/>
        </authorList>
    </citation>
    <scope>NUCLEOTIDE SEQUENCE</scope>
    <source>
        <tissue evidence="1">Whole organism</tissue>
    </source>
</reference>
<name>A0A0K2VIC2_LEPSM</name>
<accession>A0A0K2VIC2</accession>